<comment type="caution">
    <text evidence="7">The sequence shown here is derived from an EMBL/GenBank/DDBJ whole genome shotgun (WGS) entry which is preliminary data.</text>
</comment>
<name>A0AAE0RKY5_9BIVA</name>
<gene>
    <name evidence="7" type="ORF">CHS0354_030058</name>
</gene>
<evidence type="ECO:0000256" key="2">
    <source>
        <dbReference type="ARBA" id="ARBA00022475"/>
    </source>
</evidence>
<keyword evidence="3 6" id="KW-0812">Transmembrane</keyword>
<dbReference type="AlphaFoldDB" id="A0AAE0RKY5"/>
<evidence type="ECO:0000256" key="4">
    <source>
        <dbReference type="ARBA" id="ARBA00022989"/>
    </source>
</evidence>
<dbReference type="InterPro" id="IPR005495">
    <property type="entry name" value="LptG/LptF_permease"/>
</dbReference>
<accession>A0AAE0RKY5</accession>
<keyword evidence="4 6" id="KW-1133">Transmembrane helix</keyword>
<feature type="transmembrane region" description="Helical" evidence="6">
    <location>
        <begin position="152"/>
        <end position="174"/>
    </location>
</feature>
<keyword evidence="8" id="KW-1185">Reference proteome</keyword>
<reference evidence="7" key="3">
    <citation type="submission" date="2023-05" db="EMBL/GenBank/DDBJ databases">
        <authorList>
            <person name="Smith C.H."/>
        </authorList>
    </citation>
    <scope>NUCLEOTIDE SEQUENCE</scope>
    <source>
        <strain evidence="7">CHS0354</strain>
        <tissue evidence="7">Mantle</tissue>
    </source>
</reference>
<keyword evidence="2" id="KW-1003">Cell membrane</keyword>
<dbReference type="Pfam" id="PF03739">
    <property type="entry name" value="LptF_LptG"/>
    <property type="match status" value="1"/>
</dbReference>
<dbReference type="GO" id="GO:0043190">
    <property type="term" value="C:ATP-binding cassette (ABC) transporter complex"/>
    <property type="evidence" value="ECO:0007669"/>
    <property type="project" value="TreeGrafter"/>
</dbReference>
<organism evidence="7 8">
    <name type="scientific">Potamilus streckersoni</name>
    <dbReference type="NCBI Taxonomy" id="2493646"/>
    <lineage>
        <taxon>Eukaryota</taxon>
        <taxon>Metazoa</taxon>
        <taxon>Spiralia</taxon>
        <taxon>Lophotrochozoa</taxon>
        <taxon>Mollusca</taxon>
        <taxon>Bivalvia</taxon>
        <taxon>Autobranchia</taxon>
        <taxon>Heteroconchia</taxon>
        <taxon>Palaeoheterodonta</taxon>
        <taxon>Unionida</taxon>
        <taxon>Unionoidea</taxon>
        <taxon>Unionidae</taxon>
        <taxon>Ambleminae</taxon>
        <taxon>Lampsilini</taxon>
        <taxon>Potamilus</taxon>
    </lineage>
</organism>
<reference evidence="7" key="2">
    <citation type="journal article" date="2021" name="Genome Biol. Evol.">
        <title>Developing a high-quality reference genome for a parasitic bivalve with doubly uniparental inheritance (Bivalvia: Unionida).</title>
        <authorList>
            <person name="Smith C.H."/>
        </authorList>
    </citation>
    <scope>NUCLEOTIDE SEQUENCE</scope>
    <source>
        <strain evidence="7">CHS0354</strain>
        <tissue evidence="7">Mantle</tissue>
    </source>
</reference>
<dbReference type="PANTHER" id="PTHR33529">
    <property type="entry name" value="SLR0882 PROTEIN-RELATED"/>
    <property type="match status" value="1"/>
</dbReference>
<dbReference type="PANTHER" id="PTHR33529:SF6">
    <property type="entry name" value="YJGP_YJGQ FAMILY PERMEASE"/>
    <property type="match status" value="1"/>
</dbReference>
<comment type="subcellular location">
    <subcellularLocation>
        <location evidence="1">Cell membrane</location>
        <topology evidence="1">Multi-pass membrane protein</topology>
    </subcellularLocation>
</comment>
<protein>
    <submittedName>
        <fullName evidence="7">Uncharacterized protein</fullName>
    </submittedName>
</protein>
<feature type="transmembrane region" description="Helical" evidence="6">
    <location>
        <begin position="68"/>
        <end position="88"/>
    </location>
</feature>
<feature type="transmembrane region" description="Helical" evidence="6">
    <location>
        <begin position="100"/>
        <end position="131"/>
    </location>
</feature>
<dbReference type="Proteomes" id="UP001195483">
    <property type="component" value="Unassembled WGS sequence"/>
</dbReference>
<evidence type="ECO:0000256" key="1">
    <source>
        <dbReference type="ARBA" id="ARBA00004651"/>
    </source>
</evidence>
<evidence type="ECO:0000256" key="6">
    <source>
        <dbReference type="SAM" id="Phobius"/>
    </source>
</evidence>
<evidence type="ECO:0000256" key="5">
    <source>
        <dbReference type="ARBA" id="ARBA00023136"/>
    </source>
</evidence>
<evidence type="ECO:0000313" key="7">
    <source>
        <dbReference type="EMBL" id="KAK3575726.1"/>
    </source>
</evidence>
<dbReference type="EMBL" id="JAEAOA010001795">
    <property type="protein sequence ID" value="KAK3575726.1"/>
    <property type="molecule type" value="Genomic_DNA"/>
</dbReference>
<keyword evidence="5 6" id="KW-0472">Membrane</keyword>
<evidence type="ECO:0000256" key="3">
    <source>
        <dbReference type="ARBA" id="ARBA00022692"/>
    </source>
</evidence>
<sequence length="276" mass="30801">MPNIITGKDAVPEFLAYNTKTAAELPGQMASAAIKYLTVPAEMEKLRTEIAGNPLQAMNLRSYIFYRLLKFFLVTAGVLNMLSLIKIVTETFSFLNIADIWSVLVLVLYPIPYINLNVIPIAMLIAAYMTVRQLSLNSEITAMKASGIPFTYILKPMCSLMAIVAAVQAVNVSYISPYFLHRFEEEKIKLGKDLFLSSLVPGSPNQFGDSMIYFSKMGQQLSLEDVLVVNQVHEEFKIIQADTLSVKASRRITKPYFSLTTANLSAVSLNRHNLRS</sequence>
<proteinExistence type="predicted"/>
<reference evidence="7" key="1">
    <citation type="journal article" date="2021" name="Genome Biol. Evol.">
        <title>A High-Quality Reference Genome for a Parasitic Bivalve with Doubly Uniparental Inheritance (Bivalvia: Unionida).</title>
        <authorList>
            <person name="Smith C.H."/>
        </authorList>
    </citation>
    <scope>NUCLEOTIDE SEQUENCE</scope>
    <source>
        <strain evidence="7">CHS0354</strain>
    </source>
</reference>
<dbReference type="GO" id="GO:0015920">
    <property type="term" value="P:lipopolysaccharide transport"/>
    <property type="evidence" value="ECO:0007669"/>
    <property type="project" value="TreeGrafter"/>
</dbReference>
<evidence type="ECO:0000313" key="8">
    <source>
        <dbReference type="Proteomes" id="UP001195483"/>
    </source>
</evidence>